<dbReference type="Proteomes" id="UP000309215">
    <property type="component" value="Unassembled WGS sequence"/>
</dbReference>
<comment type="similarity">
    <text evidence="1">Belongs to the glycosyltransferase 2 family.</text>
</comment>
<dbReference type="OrthoDB" id="9802632at2"/>
<keyword evidence="4" id="KW-1133">Transmembrane helix</keyword>
<organism evidence="6 7">
    <name type="scientific">Polyangium fumosum</name>
    <dbReference type="NCBI Taxonomy" id="889272"/>
    <lineage>
        <taxon>Bacteria</taxon>
        <taxon>Pseudomonadati</taxon>
        <taxon>Myxococcota</taxon>
        <taxon>Polyangia</taxon>
        <taxon>Polyangiales</taxon>
        <taxon>Polyangiaceae</taxon>
        <taxon>Polyangium</taxon>
    </lineage>
</organism>
<evidence type="ECO:0000256" key="2">
    <source>
        <dbReference type="ARBA" id="ARBA00022676"/>
    </source>
</evidence>
<evidence type="ECO:0000256" key="4">
    <source>
        <dbReference type="SAM" id="Phobius"/>
    </source>
</evidence>
<sequence length="374" mass="43203">MELWFWLSFVFVAYTYVGYPVGIWILSRLRREEPVDPAVVAEWPAVTVVITVHNEAARVADKIENLRALDYPPDRLRFLFVSDGSTDATDAVLLRAPDVTLLRYSERRGKAYALNVAMAHVETPVVVFADVRQQIERRAVRHLVARLLQTGIGAVSGELLHVDPRTRTAAHIGLYWRYEKWIRKAESRFASTVGVTGALYAMRREDYTPLQTGTLLDDFEQPMHLARRGRRVVFEPRAVMYDELQETMAGERRRKIRTLTGNFQSFARHRWLFLPWRNPLWVQFVSHKWFRLLVPYALGVMYVSSLLASGHFYRTAATLQGAFYTLSFVGAALPKLRRIRLVSFAEVFVELNRASVLALRNYLDGRVEARWEKT</sequence>
<dbReference type="RefSeq" id="WP_136929222.1">
    <property type="nucleotide sequence ID" value="NZ_SSMQ01000010.1"/>
</dbReference>
<evidence type="ECO:0000313" key="6">
    <source>
        <dbReference type="EMBL" id="TKD09549.1"/>
    </source>
</evidence>
<evidence type="ECO:0000259" key="5">
    <source>
        <dbReference type="Pfam" id="PF00535"/>
    </source>
</evidence>
<dbReference type="AlphaFoldDB" id="A0A4U1JEM4"/>
<dbReference type="InterPro" id="IPR029044">
    <property type="entry name" value="Nucleotide-diphossugar_trans"/>
</dbReference>
<feature type="transmembrane region" description="Helical" evidence="4">
    <location>
        <begin position="289"/>
        <end position="307"/>
    </location>
</feature>
<keyword evidence="7" id="KW-1185">Reference proteome</keyword>
<proteinExistence type="inferred from homology"/>
<feature type="transmembrane region" description="Helical" evidence="4">
    <location>
        <begin position="313"/>
        <end position="333"/>
    </location>
</feature>
<dbReference type="Pfam" id="PF00535">
    <property type="entry name" value="Glycos_transf_2"/>
    <property type="match status" value="1"/>
</dbReference>
<name>A0A4U1JEM4_9BACT</name>
<dbReference type="EMBL" id="SSMQ01000010">
    <property type="protein sequence ID" value="TKD09549.1"/>
    <property type="molecule type" value="Genomic_DNA"/>
</dbReference>
<feature type="transmembrane region" description="Helical" evidence="4">
    <location>
        <begin position="6"/>
        <end position="26"/>
    </location>
</feature>
<evidence type="ECO:0000256" key="3">
    <source>
        <dbReference type="ARBA" id="ARBA00022679"/>
    </source>
</evidence>
<keyword evidence="3 6" id="KW-0808">Transferase</keyword>
<dbReference type="PANTHER" id="PTHR43630">
    <property type="entry name" value="POLY-BETA-1,6-N-ACETYL-D-GLUCOSAMINE SYNTHASE"/>
    <property type="match status" value="1"/>
</dbReference>
<dbReference type="GO" id="GO:0016757">
    <property type="term" value="F:glycosyltransferase activity"/>
    <property type="evidence" value="ECO:0007669"/>
    <property type="project" value="UniProtKB-KW"/>
</dbReference>
<evidence type="ECO:0000313" key="7">
    <source>
        <dbReference type="Proteomes" id="UP000309215"/>
    </source>
</evidence>
<dbReference type="Gene3D" id="3.90.550.10">
    <property type="entry name" value="Spore Coat Polysaccharide Biosynthesis Protein SpsA, Chain A"/>
    <property type="match status" value="1"/>
</dbReference>
<keyword evidence="4" id="KW-0812">Transmembrane</keyword>
<gene>
    <name evidence="6" type="ORF">E8A74_12565</name>
</gene>
<evidence type="ECO:0000256" key="1">
    <source>
        <dbReference type="ARBA" id="ARBA00006739"/>
    </source>
</evidence>
<dbReference type="SUPFAM" id="SSF53448">
    <property type="entry name" value="Nucleotide-diphospho-sugar transferases"/>
    <property type="match status" value="1"/>
</dbReference>
<dbReference type="PANTHER" id="PTHR43630:SF1">
    <property type="entry name" value="POLY-BETA-1,6-N-ACETYL-D-GLUCOSAMINE SYNTHASE"/>
    <property type="match status" value="1"/>
</dbReference>
<keyword evidence="4" id="KW-0472">Membrane</keyword>
<comment type="caution">
    <text evidence="6">The sequence shown here is derived from an EMBL/GenBank/DDBJ whole genome shotgun (WGS) entry which is preliminary data.</text>
</comment>
<keyword evidence="2" id="KW-0328">Glycosyltransferase</keyword>
<protein>
    <submittedName>
        <fullName evidence="6">Glycosyltransferase family 2 protein</fullName>
    </submittedName>
</protein>
<feature type="domain" description="Glycosyltransferase 2-like" evidence="5">
    <location>
        <begin position="47"/>
        <end position="205"/>
    </location>
</feature>
<dbReference type="InterPro" id="IPR001173">
    <property type="entry name" value="Glyco_trans_2-like"/>
</dbReference>
<dbReference type="CDD" id="cd06439">
    <property type="entry name" value="CESA_like_1"/>
    <property type="match status" value="1"/>
</dbReference>
<reference evidence="6 7" key="1">
    <citation type="submission" date="2019-04" db="EMBL/GenBank/DDBJ databases">
        <authorList>
            <person name="Li Y."/>
            <person name="Wang J."/>
        </authorList>
    </citation>
    <scope>NUCLEOTIDE SEQUENCE [LARGE SCALE GENOMIC DNA]</scope>
    <source>
        <strain evidence="6 7">DSM 14668</strain>
    </source>
</reference>
<accession>A0A4U1JEM4</accession>